<accession>A0A317EA39</accession>
<dbReference type="InterPro" id="IPR010333">
    <property type="entry name" value="VirJ"/>
</dbReference>
<dbReference type="PIRSF" id="PIRSF029063">
    <property type="entry name" value="IV_sec_VirJ"/>
    <property type="match status" value="1"/>
</dbReference>
<feature type="domain" description="Bacterial virulence" evidence="2">
    <location>
        <begin position="245"/>
        <end position="428"/>
    </location>
</feature>
<dbReference type="SUPFAM" id="SSF53474">
    <property type="entry name" value="alpha/beta-Hydrolases"/>
    <property type="match status" value="1"/>
</dbReference>
<evidence type="ECO:0000313" key="3">
    <source>
        <dbReference type="EMBL" id="PWR22173.1"/>
    </source>
</evidence>
<dbReference type="Pfam" id="PF06057">
    <property type="entry name" value="VirJ"/>
    <property type="match status" value="1"/>
</dbReference>
<feature type="signal peptide" evidence="1">
    <location>
        <begin position="1"/>
        <end position="24"/>
    </location>
</feature>
<feature type="chain" id="PRO_5016359644" description="Bacterial virulence domain-containing protein" evidence="1">
    <location>
        <begin position="25"/>
        <end position="437"/>
    </location>
</feature>
<protein>
    <recommendedName>
        <fullName evidence="2">Bacterial virulence domain-containing protein</fullName>
    </recommendedName>
</protein>
<dbReference type="Proteomes" id="UP000246077">
    <property type="component" value="Unassembled WGS sequence"/>
</dbReference>
<evidence type="ECO:0000313" key="4">
    <source>
        <dbReference type="Proteomes" id="UP000246077"/>
    </source>
</evidence>
<dbReference type="InterPro" id="IPR011225">
    <property type="entry name" value="IV_sec_VirJ"/>
</dbReference>
<reference evidence="4" key="1">
    <citation type="submission" date="2018-05" db="EMBL/GenBank/DDBJ databases">
        <title>Zavarzinia sp. HR-AS.</title>
        <authorList>
            <person name="Lee Y."/>
            <person name="Jeon C.O."/>
        </authorList>
    </citation>
    <scope>NUCLEOTIDE SEQUENCE [LARGE SCALE GENOMIC DNA]</scope>
    <source>
        <strain evidence="4">DSM 1231</strain>
    </source>
</reference>
<evidence type="ECO:0000259" key="2">
    <source>
        <dbReference type="Pfam" id="PF06057"/>
    </source>
</evidence>
<dbReference type="EMBL" id="QGLF01000002">
    <property type="protein sequence ID" value="PWR22173.1"/>
    <property type="molecule type" value="Genomic_DNA"/>
</dbReference>
<name>A0A317EA39_9PROT</name>
<sequence length="437" mass="45645">MRRMILLVLALVAQILAGAASARADDGALDAGLLARARLLPALGETRAVAILISDREGWDERAMAVARLLTQGGVLVIGIDLPAALARMGGEGDACVSPQWSAQDVSHEAQRRLDLPAYDLPWLAGIGEGATLALNIARQARAATFAGVVAVDAEPARATDKPVCPPTEAVDIGGAAVSSQRRGFVDAVHAAAGLPGVKPGKISLPPGEALAVRLLQEVEKTRPGDGTAALPVTELPAAPAHGFLAIVYSGDGGWRDLDKDVAQYFQDHGVPTVGLDMLRYFWSRRSAAEAAADLAHLITHYRRVFGADKVVLVGYSFGADLLPALYNLLPPEVRGSVFQLSLLGLSDKTSFEVTIGEFLGGNDDTAPTRPEIARIPAAAVQCLQGRDDEEAICGSLAAGGVEVVVTEGSHHFDGDYGHLAEVILAGALRRLGLPAQ</sequence>
<dbReference type="Gene3D" id="3.40.50.1820">
    <property type="entry name" value="alpha/beta hydrolase"/>
    <property type="match status" value="1"/>
</dbReference>
<dbReference type="AlphaFoldDB" id="A0A317EA39"/>
<comment type="caution">
    <text evidence="3">The sequence shown here is derived from an EMBL/GenBank/DDBJ whole genome shotgun (WGS) entry which is preliminary data.</text>
</comment>
<keyword evidence="1" id="KW-0732">Signal</keyword>
<proteinExistence type="predicted"/>
<organism evidence="3 4">
    <name type="scientific">Zavarzinia compransoris</name>
    <dbReference type="NCBI Taxonomy" id="1264899"/>
    <lineage>
        <taxon>Bacteria</taxon>
        <taxon>Pseudomonadati</taxon>
        <taxon>Pseudomonadota</taxon>
        <taxon>Alphaproteobacteria</taxon>
        <taxon>Rhodospirillales</taxon>
        <taxon>Zavarziniaceae</taxon>
        <taxon>Zavarzinia</taxon>
    </lineage>
</organism>
<evidence type="ECO:0000256" key="1">
    <source>
        <dbReference type="SAM" id="SignalP"/>
    </source>
</evidence>
<keyword evidence="4" id="KW-1185">Reference proteome</keyword>
<gene>
    <name evidence="3" type="ORF">DKG75_09410</name>
</gene>
<dbReference type="InterPro" id="IPR029058">
    <property type="entry name" value="AB_hydrolase_fold"/>
</dbReference>